<dbReference type="OrthoDB" id="1260929at2"/>
<proteinExistence type="predicted"/>
<gene>
    <name evidence="1" type="ORF">FK004_16635</name>
</gene>
<organism evidence="1 2">
    <name type="scientific">Flavobacterium kingsejongi</name>
    <dbReference type="NCBI Taxonomy" id="1678728"/>
    <lineage>
        <taxon>Bacteria</taxon>
        <taxon>Pseudomonadati</taxon>
        <taxon>Bacteroidota</taxon>
        <taxon>Flavobacteriia</taxon>
        <taxon>Flavobacteriales</taxon>
        <taxon>Flavobacteriaceae</taxon>
        <taxon>Flavobacterium</taxon>
    </lineage>
</organism>
<accession>A0A2S1LSS4</accession>
<dbReference type="EMBL" id="CP020919">
    <property type="protein sequence ID" value="AWG26738.1"/>
    <property type="molecule type" value="Genomic_DNA"/>
</dbReference>
<dbReference type="RefSeq" id="WP_108738240.1">
    <property type="nucleotide sequence ID" value="NZ_CP020919.1"/>
</dbReference>
<name>A0A2S1LSS4_9FLAO</name>
<dbReference type="AlphaFoldDB" id="A0A2S1LSS4"/>
<dbReference type="PROSITE" id="PS51257">
    <property type="entry name" value="PROKAR_LIPOPROTEIN"/>
    <property type="match status" value="1"/>
</dbReference>
<keyword evidence="2" id="KW-1185">Reference proteome</keyword>
<reference evidence="1 2" key="1">
    <citation type="submission" date="2017-04" db="EMBL/GenBank/DDBJ databases">
        <title>Complete genome sequence of Flavobacterium kingsejong AJ004.</title>
        <authorList>
            <person name="Lee P.C."/>
        </authorList>
    </citation>
    <scope>NUCLEOTIDE SEQUENCE [LARGE SCALE GENOMIC DNA]</scope>
    <source>
        <strain evidence="1 2">AJ004</strain>
    </source>
</reference>
<evidence type="ECO:0000313" key="2">
    <source>
        <dbReference type="Proteomes" id="UP000244677"/>
    </source>
</evidence>
<evidence type="ECO:0000313" key="1">
    <source>
        <dbReference type="EMBL" id="AWG26738.1"/>
    </source>
</evidence>
<protein>
    <submittedName>
        <fullName evidence="1">Uncharacterized protein</fullName>
    </submittedName>
</protein>
<dbReference type="Proteomes" id="UP000244677">
    <property type="component" value="Chromosome"/>
</dbReference>
<dbReference type="KEGG" id="fki:FK004_16635"/>
<sequence>MKKTIRNSAMATLVVMAVACNPKTNETNDKAVPVNAAEVEQTRDSIRETAEEPVETIVIEGAIKSINQGKDGYTAEILTNEKQTYFATISIPNLKDPKQYHAYKVGETVKVKGTVWKMDEENHVKVTEIVQ</sequence>